<dbReference type="InterPro" id="IPR003439">
    <property type="entry name" value="ABC_transporter-like_ATP-bd"/>
</dbReference>
<dbReference type="EC" id="7.6.2.2" evidence="2"/>
<evidence type="ECO:0000256" key="8">
    <source>
        <dbReference type="ARBA" id="ARBA00023136"/>
    </source>
</evidence>
<dbReference type="InterPro" id="IPR017871">
    <property type="entry name" value="ABC_transporter-like_CS"/>
</dbReference>
<evidence type="ECO:0000256" key="4">
    <source>
        <dbReference type="ARBA" id="ARBA00022475"/>
    </source>
</evidence>
<dbReference type="NCBIfam" id="TIGR01188">
    <property type="entry name" value="drrA"/>
    <property type="match status" value="1"/>
</dbReference>
<dbReference type="GO" id="GO:0043215">
    <property type="term" value="P:daunorubicin transport"/>
    <property type="evidence" value="ECO:0007669"/>
    <property type="project" value="InterPro"/>
</dbReference>
<name>A0A918B6L3_9ACTN</name>
<dbReference type="GO" id="GO:0016887">
    <property type="term" value="F:ATP hydrolysis activity"/>
    <property type="evidence" value="ECO:0007669"/>
    <property type="project" value="InterPro"/>
</dbReference>
<keyword evidence="9" id="KW-0046">Antibiotic resistance</keyword>
<dbReference type="InterPro" id="IPR050763">
    <property type="entry name" value="ABC_transporter_ATP-binding"/>
</dbReference>
<gene>
    <name evidence="12" type="ORF">GCM10010145_01510</name>
</gene>
<reference evidence="12" key="2">
    <citation type="submission" date="2020-09" db="EMBL/GenBank/DDBJ databases">
        <authorList>
            <person name="Sun Q."/>
            <person name="Ohkuma M."/>
        </authorList>
    </citation>
    <scope>NUCLEOTIDE SEQUENCE</scope>
    <source>
        <strain evidence="12">JCM 3131</strain>
    </source>
</reference>
<keyword evidence="5" id="KW-0547">Nucleotide-binding</keyword>
<dbReference type="GO" id="GO:0005524">
    <property type="term" value="F:ATP binding"/>
    <property type="evidence" value="ECO:0007669"/>
    <property type="project" value="UniProtKB-KW"/>
</dbReference>
<evidence type="ECO:0000256" key="2">
    <source>
        <dbReference type="ARBA" id="ARBA00012191"/>
    </source>
</evidence>
<organism evidence="12 13">
    <name type="scientific">Streptomyces ruber</name>
    <dbReference type="NCBI Taxonomy" id="83378"/>
    <lineage>
        <taxon>Bacteria</taxon>
        <taxon>Bacillati</taxon>
        <taxon>Actinomycetota</taxon>
        <taxon>Actinomycetes</taxon>
        <taxon>Kitasatosporales</taxon>
        <taxon>Streptomycetaceae</taxon>
        <taxon>Streptomyces</taxon>
    </lineage>
</organism>
<evidence type="ECO:0000256" key="1">
    <source>
        <dbReference type="ARBA" id="ARBA00004413"/>
    </source>
</evidence>
<dbReference type="PANTHER" id="PTHR42711">
    <property type="entry name" value="ABC TRANSPORTER ATP-BINDING PROTEIN"/>
    <property type="match status" value="1"/>
</dbReference>
<dbReference type="PROSITE" id="PS00211">
    <property type="entry name" value="ABC_TRANSPORTER_1"/>
    <property type="match status" value="1"/>
</dbReference>
<proteinExistence type="inferred from homology"/>
<dbReference type="InterPro" id="IPR003593">
    <property type="entry name" value="AAA+_ATPase"/>
</dbReference>
<sequence>MTDDGYAVRAEGLVKRYGEKRALDGFDLTVREGTVHGLLGPNGAGKTTAVRILATLLRLDGGRATVAGLDVARQAQEVRARIGLTGQYAAVDEVLTGRQNLEMFGRLFHLGGRRARLRAGELLEQFRLTDAADKGVGKYSGGMRRRLDLAASMILTPAVLFLDEPTTGLDPRSRGEVWDSVRDLVAGGTTVLLTTQYLDEADRLASRITVLDQGRAIADDTPDGLKNTVGGDRIEIVVAERADIPRAVKVLARVADGEPETDETELRVHAPVADRVAALTEAARTLQDEGIAAEDIGLRRPSLDDVFLRLTGHRTERTETGKETAA</sequence>
<evidence type="ECO:0000256" key="7">
    <source>
        <dbReference type="ARBA" id="ARBA00022967"/>
    </source>
</evidence>
<dbReference type="InterPro" id="IPR005894">
    <property type="entry name" value="DrrA"/>
</dbReference>
<evidence type="ECO:0000313" key="13">
    <source>
        <dbReference type="Proteomes" id="UP000620156"/>
    </source>
</evidence>
<dbReference type="PANTHER" id="PTHR42711:SF19">
    <property type="entry name" value="DOXORUBICIN RESISTANCE ATP-BINDING PROTEIN DRRA"/>
    <property type="match status" value="1"/>
</dbReference>
<evidence type="ECO:0000313" key="12">
    <source>
        <dbReference type="EMBL" id="GGQ37991.1"/>
    </source>
</evidence>
<evidence type="ECO:0000256" key="3">
    <source>
        <dbReference type="ARBA" id="ARBA00022448"/>
    </source>
</evidence>
<evidence type="ECO:0000256" key="10">
    <source>
        <dbReference type="ARBA" id="ARBA00049985"/>
    </source>
</evidence>
<evidence type="ECO:0000256" key="5">
    <source>
        <dbReference type="ARBA" id="ARBA00022741"/>
    </source>
</evidence>
<feature type="domain" description="ABC transporter" evidence="11">
    <location>
        <begin position="8"/>
        <end position="238"/>
    </location>
</feature>
<dbReference type="AlphaFoldDB" id="A0A918B6L3"/>
<keyword evidence="8" id="KW-0472">Membrane</keyword>
<dbReference type="FunFam" id="3.40.50.300:FF:000589">
    <property type="entry name" value="ABC transporter, ATP-binding subunit"/>
    <property type="match status" value="1"/>
</dbReference>
<dbReference type="Proteomes" id="UP000620156">
    <property type="component" value="Unassembled WGS sequence"/>
</dbReference>
<dbReference type="EMBL" id="BMQK01000001">
    <property type="protein sequence ID" value="GGQ37991.1"/>
    <property type="molecule type" value="Genomic_DNA"/>
</dbReference>
<dbReference type="RefSeq" id="WP_189214630.1">
    <property type="nucleotide sequence ID" value="NZ_BMQK01000001.1"/>
</dbReference>
<accession>A0A918B6L3</accession>
<dbReference type="GO" id="GO:1900753">
    <property type="term" value="P:doxorubicin transport"/>
    <property type="evidence" value="ECO:0007669"/>
    <property type="project" value="InterPro"/>
</dbReference>
<dbReference type="GO" id="GO:0005886">
    <property type="term" value="C:plasma membrane"/>
    <property type="evidence" value="ECO:0007669"/>
    <property type="project" value="UniProtKB-SubCell"/>
</dbReference>
<keyword evidence="13" id="KW-1185">Reference proteome</keyword>
<dbReference type="InterPro" id="IPR027417">
    <property type="entry name" value="P-loop_NTPase"/>
</dbReference>
<evidence type="ECO:0000256" key="6">
    <source>
        <dbReference type="ARBA" id="ARBA00022840"/>
    </source>
</evidence>
<keyword evidence="6 12" id="KW-0067">ATP-binding</keyword>
<keyword evidence="7" id="KW-1278">Translocase</keyword>
<dbReference type="Pfam" id="PF00005">
    <property type="entry name" value="ABC_tran"/>
    <property type="match status" value="1"/>
</dbReference>
<dbReference type="SMART" id="SM00382">
    <property type="entry name" value="AAA"/>
    <property type="match status" value="1"/>
</dbReference>
<comment type="caution">
    <text evidence="12">The sequence shown here is derived from an EMBL/GenBank/DDBJ whole genome shotgun (WGS) entry which is preliminary data.</text>
</comment>
<comment type="similarity">
    <text evidence="10">Belongs to the ABC transporter superfamily. Drug exporter-1 (DrugE1) (TC 3.A.1.105) family.</text>
</comment>
<reference evidence="12" key="1">
    <citation type="journal article" date="2014" name="Int. J. Syst. Evol. Microbiol.">
        <title>Complete genome sequence of Corynebacterium casei LMG S-19264T (=DSM 44701T), isolated from a smear-ripened cheese.</title>
        <authorList>
            <consortium name="US DOE Joint Genome Institute (JGI-PGF)"/>
            <person name="Walter F."/>
            <person name="Albersmeier A."/>
            <person name="Kalinowski J."/>
            <person name="Ruckert C."/>
        </authorList>
    </citation>
    <scope>NUCLEOTIDE SEQUENCE</scope>
    <source>
        <strain evidence="12">JCM 3131</strain>
    </source>
</reference>
<dbReference type="PROSITE" id="PS50893">
    <property type="entry name" value="ABC_TRANSPORTER_2"/>
    <property type="match status" value="1"/>
</dbReference>
<protein>
    <recommendedName>
        <fullName evidence="2">ABC-type xenobiotic transporter</fullName>
        <ecNumber evidence="2">7.6.2.2</ecNumber>
    </recommendedName>
</protein>
<keyword evidence="3" id="KW-0813">Transport</keyword>
<keyword evidence="4" id="KW-1003">Cell membrane</keyword>
<evidence type="ECO:0000256" key="9">
    <source>
        <dbReference type="ARBA" id="ARBA00023251"/>
    </source>
</evidence>
<dbReference type="GO" id="GO:0046677">
    <property type="term" value="P:response to antibiotic"/>
    <property type="evidence" value="ECO:0007669"/>
    <property type="project" value="UniProtKB-KW"/>
</dbReference>
<comment type="subcellular location">
    <subcellularLocation>
        <location evidence="1">Cell membrane</location>
        <topology evidence="1">Peripheral membrane protein</topology>
        <orientation evidence="1">Cytoplasmic side</orientation>
    </subcellularLocation>
</comment>
<dbReference type="SUPFAM" id="SSF52540">
    <property type="entry name" value="P-loop containing nucleoside triphosphate hydrolases"/>
    <property type="match status" value="1"/>
</dbReference>
<evidence type="ECO:0000259" key="11">
    <source>
        <dbReference type="PROSITE" id="PS50893"/>
    </source>
</evidence>
<dbReference type="GO" id="GO:0008559">
    <property type="term" value="F:ABC-type xenobiotic transporter activity"/>
    <property type="evidence" value="ECO:0007669"/>
    <property type="project" value="UniProtKB-EC"/>
</dbReference>
<dbReference type="Gene3D" id="3.40.50.300">
    <property type="entry name" value="P-loop containing nucleotide triphosphate hydrolases"/>
    <property type="match status" value="1"/>
</dbReference>